<sequence length="187" mass="20904">MSIRATAIPRHALNDHPLQDFPNINVHSFSFTGDKDGVEDTTFYTVDNHRQTFAKMFALRGIRRLSTAAPRKEYPTSFISHLRTQKLNVFNIGVAFLTLSLSSQMVSYKQRYEAVQGEKEQLSEKVVVLEKLVLDLGGKLPDDEALAKAKEAAKEAEAQALRDREEEAKALAALTADDKKGKKSKLI</sequence>
<evidence type="ECO:0000313" key="2">
    <source>
        <dbReference type="EMBL" id="KAL3668385.1"/>
    </source>
</evidence>
<dbReference type="EMBL" id="JBIMZQ010000011">
    <property type="protein sequence ID" value="KAL3668385.1"/>
    <property type="molecule type" value="Genomic_DNA"/>
</dbReference>
<evidence type="ECO:0008006" key="4">
    <source>
        <dbReference type="Google" id="ProtNLM"/>
    </source>
</evidence>
<gene>
    <name evidence="2" type="ORF">V7S43_006474</name>
</gene>
<evidence type="ECO:0000313" key="3">
    <source>
        <dbReference type="Proteomes" id="UP001632037"/>
    </source>
</evidence>
<dbReference type="AlphaFoldDB" id="A0ABD3FNA0"/>
<name>A0ABD3FNA0_9STRA</name>
<accession>A0ABD3FNA0</accession>
<keyword evidence="1" id="KW-0175">Coiled coil</keyword>
<comment type="caution">
    <text evidence="2">The sequence shown here is derived from an EMBL/GenBank/DDBJ whole genome shotgun (WGS) entry which is preliminary data.</text>
</comment>
<proteinExistence type="predicted"/>
<dbReference type="Proteomes" id="UP001632037">
    <property type="component" value="Unassembled WGS sequence"/>
</dbReference>
<organism evidence="2 3">
    <name type="scientific">Phytophthora oleae</name>
    <dbReference type="NCBI Taxonomy" id="2107226"/>
    <lineage>
        <taxon>Eukaryota</taxon>
        <taxon>Sar</taxon>
        <taxon>Stramenopiles</taxon>
        <taxon>Oomycota</taxon>
        <taxon>Peronosporomycetes</taxon>
        <taxon>Peronosporales</taxon>
        <taxon>Peronosporaceae</taxon>
        <taxon>Phytophthora</taxon>
    </lineage>
</organism>
<evidence type="ECO:0000256" key="1">
    <source>
        <dbReference type="SAM" id="Coils"/>
    </source>
</evidence>
<protein>
    <recommendedName>
        <fullName evidence="4">Endoplasmic reticulum transmembrane protein</fullName>
    </recommendedName>
</protein>
<keyword evidence="3" id="KW-1185">Reference proteome</keyword>
<feature type="coiled-coil region" evidence="1">
    <location>
        <begin position="105"/>
        <end position="171"/>
    </location>
</feature>
<reference evidence="2 3" key="1">
    <citation type="submission" date="2024-09" db="EMBL/GenBank/DDBJ databases">
        <title>Genome sequencing and assembly of Phytophthora oleae, isolate VK10A, causative agent of rot of olive drupes.</title>
        <authorList>
            <person name="Conti Taguali S."/>
            <person name="Riolo M."/>
            <person name="La Spada F."/>
            <person name="Cacciola S.O."/>
            <person name="Dionisio G."/>
        </authorList>
    </citation>
    <scope>NUCLEOTIDE SEQUENCE [LARGE SCALE GENOMIC DNA]</scope>
    <source>
        <strain evidence="2 3">VK10A</strain>
    </source>
</reference>